<reference evidence="2" key="2">
    <citation type="submission" date="2015-06" db="UniProtKB">
        <authorList>
            <consortium name="EnsemblPlants"/>
        </authorList>
    </citation>
    <scope>IDENTIFICATION</scope>
</reference>
<accession>A0A0E0Q6C0</accession>
<proteinExistence type="predicted"/>
<dbReference type="EnsemblPlants" id="ORUFI07G09410.1">
    <property type="protein sequence ID" value="ORUFI07G09410.1"/>
    <property type="gene ID" value="ORUFI07G09410"/>
</dbReference>
<evidence type="ECO:0000313" key="2">
    <source>
        <dbReference type="EnsemblPlants" id="ORUFI07G09410.1"/>
    </source>
</evidence>
<keyword evidence="3" id="KW-1185">Reference proteome</keyword>
<dbReference type="Proteomes" id="UP000008022">
    <property type="component" value="Unassembled WGS sequence"/>
</dbReference>
<dbReference type="AlphaFoldDB" id="A0A0E0Q6C0"/>
<evidence type="ECO:0000256" key="1">
    <source>
        <dbReference type="SAM" id="MobiDB-lite"/>
    </source>
</evidence>
<evidence type="ECO:0000313" key="3">
    <source>
        <dbReference type="Proteomes" id="UP000008022"/>
    </source>
</evidence>
<protein>
    <submittedName>
        <fullName evidence="2">Uncharacterized protein</fullName>
    </submittedName>
</protein>
<sequence length="195" mass="22527">MRVARERAWPPTSPPPGRRSAAAPLSLSSPFSRPSVKREEEDDGRKKKEKKKKRIPDRIYFILDGNLWYFEDWIIRLPISDLFALEQGNLYAPSLSLSMLLHGKKERRKMTAGRRRKKRKRKRKRKTDRVYYILDGNLSVGMNLRGRPANLSLVMREGGRKLPSSGTELRVMASTKVVWREASVCGEMRQESGES</sequence>
<feature type="compositionally biased region" description="Basic and acidic residues" evidence="1">
    <location>
        <begin position="36"/>
        <end position="46"/>
    </location>
</feature>
<dbReference type="Gramene" id="ORUFI07G09410.1">
    <property type="protein sequence ID" value="ORUFI07G09410.1"/>
    <property type="gene ID" value="ORUFI07G09410"/>
</dbReference>
<dbReference type="HOGENOM" id="CLU_1398396_0_0_1"/>
<feature type="compositionally biased region" description="Low complexity" evidence="1">
    <location>
        <begin position="18"/>
        <end position="34"/>
    </location>
</feature>
<feature type="region of interest" description="Disordered" evidence="1">
    <location>
        <begin position="1"/>
        <end position="50"/>
    </location>
</feature>
<reference evidence="3" key="1">
    <citation type="submission" date="2013-06" db="EMBL/GenBank/DDBJ databases">
        <authorList>
            <person name="Zhao Q."/>
        </authorList>
    </citation>
    <scope>NUCLEOTIDE SEQUENCE</scope>
    <source>
        <strain evidence="3">cv. W1943</strain>
    </source>
</reference>
<organism evidence="2 3">
    <name type="scientific">Oryza rufipogon</name>
    <name type="common">Brownbeard rice</name>
    <name type="synonym">Asian wild rice</name>
    <dbReference type="NCBI Taxonomy" id="4529"/>
    <lineage>
        <taxon>Eukaryota</taxon>
        <taxon>Viridiplantae</taxon>
        <taxon>Streptophyta</taxon>
        <taxon>Embryophyta</taxon>
        <taxon>Tracheophyta</taxon>
        <taxon>Spermatophyta</taxon>
        <taxon>Magnoliopsida</taxon>
        <taxon>Liliopsida</taxon>
        <taxon>Poales</taxon>
        <taxon>Poaceae</taxon>
        <taxon>BOP clade</taxon>
        <taxon>Oryzoideae</taxon>
        <taxon>Oryzeae</taxon>
        <taxon>Oryzinae</taxon>
        <taxon>Oryza</taxon>
    </lineage>
</organism>
<name>A0A0E0Q6C0_ORYRU</name>
<feature type="region of interest" description="Disordered" evidence="1">
    <location>
        <begin position="105"/>
        <end position="126"/>
    </location>
</feature>